<keyword evidence="2 8" id="KW-0808">Transferase</keyword>
<dbReference type="GO" id="GO:0046872">
    <property type="term" value="F:metal ion binding"/>
    <property type="evidence" value="ECO:0007669"/>
    <property type="project" value="UniProtKB-KW"/>
</dbReference>
<feature type="active site" description="Phosphohistidine intermediate" evidence="8">
    <location>
        <position position="479"/>
    </location>
</feature>
<dbReference type="KEGG" id="beu:BE0216_06255"/>
<evidence type="ECO:0000313" key="17">
    <source>
        <dbReference type="Proteomes" id="UP000593943"/>
    </source>
</evidence>
<feature type="domain" description="Polyphosphate kinase N-terminal" evidence="11">
    <location>
        <begin position="44"/>
        <end position="149"/>
    </location>
</feature>
<dbReference type="Gene3D" id="3.30.870.10">
    <property type="entry name" value="Endonuclease Chain A"/>
    <property type="match status" value="2"/>
</dbReference>
<dbReference type="EC" id="2.7.4.1" evidence="8 9"/>
<dbReference type="CDD" id="cd09168">
    <property type="entry name" value="PLDc_PaPPK1_C2_like"/>
    <property type="match status" value="1"/>
</dbReference>
<keyword evidence="7 8" id="KW-0460">Magnesium</keyword>
<dbReference type="Gene3D" id="1.20.58.310">
    <property type="entry name" value="Polyphosphate kinase N-terminal domain"/>
    <property type="match status" value="1"/>
</dbReference>
<dbReference type="OrthoDB" id="9761456at2"/>
<organism evidence="14 16">
    <name type="scientific">Bifidobacterium eulemuris</name>
    <dbReference type="NCBI Taxonomy" id="1765219"/>
    <lineage>
        <taxon>Bacteria</taxon>
        <taxon>Bacillati</taxon>
        <taxon>Actinomycetota</taxon>
        <taxon>Actinomycetes</taxon>
        <taxon>Bifidobacteriales</taxon>
        <taxon>Bifidobacteriaceae</taxon>
        <taxon>Bifidobacterium</taxon>
    </lineage>
</organism>
<feature type="domain" description="Polyphosphate kinase C-terminal" evidence="12">
    <location>
        <begin position="547"/>
        <end position="722"/>
    </location>
</feature>
<dbReference type="NCBIfam" id="NF003918">
    <property type="entry name" value="PRK05443.1-2"/>
    <property type="match status" value="1"/>
</dbReference>
<dbReference type="Pfam" id="PF17941">
    <property type="entry name" value="PP_kinase_C_1"/>
    <property type="match status" value="1"/>
</dbReference>
<keyword evidence="5 8" id="KW-0418">Kinase</keyword>
<evidence type="ECO:0000256" key="4">
    <source>
        <dbReference type="ARBA" id="ARBA00022741"/>
    </source>
</evidence>
<dbReference type="Pfam" id="PF13089">
    <property type="entry name" value="PP_kinase_N"/>
    <property type="match status" value="1"/>
</dbReference>
<dbReference type="EMBL" id="CP062938">
    <property type="protein sequence ID" value="QOL32108.1"/>
    <property type="molecule type" value="Genomic_DNA"/>
</dbReference>
<dbReference type="InterPro" id="IPR003414">
    <property type="entry name" value="PP_kinase"/>
</dbReference>
<evidence type="ECO:0000259" key="11">
    <source>
        <dbReference type="Pfam" id="PF13089"/>
    </source>
</evidence>
<comment type="catalytic activity">
    <reaction evidence="8 9">
        <text>[phosphate](n) + ATP = [phosphate](n+1) + ADP</text>
        <dbReference type="Rhea" id="RHEA:19573"/>
        <dbReference type="Rhea" id="RHEA-COMP:9859"/>
        <dbReference type="Rhea" id="RHEA-COMP:14280"/>
        <dbReference type="ChEBI" id="CHEBI:16838"/>
        <dbReference type="ChEBI" id="CHEBI:30616"/>
        <dbReference type="ChEBI" id="CHEBI:456216"/>
        <dbReference type="EC" id="2.7.4.1"/>
    </reaction>
</comment>
<evidence type="ECO:0000313" key="15">
    <source>
        <dbReference type="EMBL" id="QOL32108.1"/>
    </source>
</evidence>
<reference evidence="15 17" key="2">
    <citation type="submission" date="2020-10" db="EMBL/GenBank/DDBJ databases">
        <title>Genome sequencing of Bifidobacterium eulemuris_DSMZ_100216.</title>
        <authorList>
            <person name="Kim J."/>
        </authorList>
    </citation>
    <scope>NUCLEOTIDE SEQUENCE [LARGE SCALE GENOMIC DNA]</scope>
    <source>
        <strain evidence="15 17">DSM 100216</strain>
    </source>
</reference>
<dbReference type="SUPFAM" id="SSF56024">
    <property type="entry name" value="Phospholipase D/nuclease"/>
    <property type="match status" value="2"/>
</dbReference>
<feature type="binding site" evidence="8">
    <location>
        <position position="449"/>
    </location>
    <ligand>
        <name>Mg(2+)</name>
        <dbReference type="ChEBI" id="CHEBI:18420"/>
    </ligand>
</feature>
<dbReference type="Proteomes" id="UP000593943">
    <property type="component" value="Chromosome"/>
</dbReference>
<protein>
    <recommendedName>
        <fullName evidence="8 9">Polyphosphate kinase</fullName>
        <ecNumber evidence="8 9">2.7.4.1</ecNumber>
    </recommendedName>
    <alternativeName>
        <fullName evidence="8">ATP-polyphosphate phosphotransferase</fullName>
    </alternativeName>
    <alternativeName>
        <fullName evidence="8">Polyphosphoric acid kinase</fullName>
    </alternativeName>
</protein>
<keyword evidence="4 8" id="KW-0547">Nucleotide-binding</keyword>
<name>A0A261GDS3_9BIFI</name>
<dbReference type="InterPro" id="IPR024953">
    <property type="entry name" value="PP_kinase_middle"/>
</dbReference>
<evidence type="ECO:0000259" key="12">
    <source>
        <dbReference type="Pfam" id="PF13090"/>
    </source>
</evidence>
<dbReference type="InterPro" id="IPR041108">
    <property type="entry name" value="PP_kinase_C_1"/>
</dbReference>
<dbReference type="RefSeq" id="WP_094635879.1">
    <property type="nucleotide sequence ID" value="NZ_CP062938.1"/>
</dbReference>
<evidence type="ECO:0000259" key="10">
    <source>
        <dbReference type="Pfam" id="PF02503"/>
    </source>
</evidence>
<dbReference type="HAMAP" id="MF_00347">
    <property type="entry name" value="Polyphosphate_kinase"/>
    <property type="match status" value="1"/>
</dbReference>
<reference evidence="14 16" key="1">
    <citation type="journal article" date="2017" name="BMC Genomics">
        <title>Comparative genomic and phylogenomic analyses of the Bifidobacteriaceae family.</title>
        <authorList>
            <person name="Lugli G.A."/>
            <person name="Milani C."/>
            <person name="Turroni F."/>
            <person name="Duranti S."/>
            <person name="Mancabelli L."/>
            <person name="Mangifesta M."/>
            <person name="Ferrario C."/>
            <person name="Modesto M."/>
            <person name="Mattarelli P."/>
            <person name="Jiri K."/>
            <person name="van Sinderen D."/>
            <person name="Ventura M."/>
        </authorList>
    </citation>
    <scope>NUCLEOTIDE SEQUENCE [LARGE SCALE GENOMIC DNA]</scope>
    <source>
        <strain evidence="14 16">DSM 100216</strain>
    </source>
</reference>
<dbReference type="GO" id="GO:0008976">
    <property type="term" value="F:polyphosphate kinase activity"/>
    <property type="evidence" value="ECO:0007669"/>
    <property type="project" value="UniProtKB-UniRule"/>
</dbReference>
<keyword evidence="1 8" id="KW-0597">Phosphoprotein</keyword>
<comment type="cofactor">
    <cofactor evidence="8">
        <name>Mg(2+)</name>
        <dbReference type="ChEBI" id="CHEBI:18420"/>
    </cofactor>
</comment>
<dbReference type="CDD" id="cd09165">
    <property type="entry name" value="PLDc_PaPPK1_C1_like"/>
    <property type="match status" value="1"/>
</dbReference>
<comment type="function">
    <text evidence="8 9">Catalyzes the reversible transfer of the terminal phosphate of ATP to form a long-chain polyphosphate (polyP).</text>
</comment>
<feature type="binding site" evidence="8">
    <location>
        <position position="636"/>
    </location>
    <ligand>
        <name>ATP</name>
        <dbReference type="ChEBI" id="CHEBI:30616"/>
    </ligand>
</feature>
<evidence type="ECO:0000313" key="16">
    <source>
        <dbReference type="Proteomes" id="UP000216057"/>
    </source>
</evidence>
<evidence type="ECO:0000313" key="14">
    <source>
        <dbReference type="EMBL" id="OZG69564.1"/>
    </source>
</evidence>
<keyword evidence="6 8" id="KW-0067">ATP-binding</keyword>
<evidence type="ECO:0000256" key="8">
    <source>
        <dbReference type="HAMAP-Rule" id="MF_00347"/>
    </source>
</evidence>
<feature type="domain" description="Polyphosphate kinase middle" evidence="10">
    <location>
        <begin position="159"/>
        <end position="343"/>
    </location>
</feature>
<dbReference type="NCBIfam" id="TIGR03705">
    <property type="entry name" value="poly_P_kin"/>
    <property type="match status" value="1"/>
</dbReference>
<dbReference type="SUPFAM" id="SSF143724">
    <property type="entry name" value="PHP14-like"/>
    <property type="match status" value="1"/>
</dbReference>
<dbReference type="EMBL" id="MWWZ01000002">
    <property type="protein sequence ID" value="OZG69564.1"/>
    <property type="molecule type" value="Genomic_DNA"/>
</dbReference>
<dbReference type="InterPro" id="IPR036832">
    <property type="entry name" value="PPK_N_dom_sf"/>
</dbReference>
<dbReference type="PANTHER" id="PTHR30218">
    <property type="entry name" value="POLYPHOSPHATE KINASE"/>
    <property type="match status" value="1"/>
</dbReference>
<feature type="binding site" evidence="8">
    <location>
        <position position="512"/>
    </location>
    <ligand>
        <name>ATP</name>
        <dbReference type="ChEBI" id="CHEBI:30616"/>
    </ligand>
</feature>
<dbReference type="Pfam" id="PF02503">
    <property type="entry name" value="PP_kinase"/>
    <property type="match status" value="1"/>
</dbReference>
<feature type="binding site" evidence="8">
    <location>
        <position position="419"/>
    </location>
    <ligand>
        <name>Mg(2+)</name>
        <dbReference type="ChEBI" id="CHEBI:18420"/>
    </ligand>
</feature>
<comment type="PTM">
    <text evidence="8 9">An intermediate of this reaction is the autophosphorylated ppk in which a phosphate is covalently linked to a histidine residue through a N-P bond.</text>
</comment>
<dbReference type="Gene3D" id="3.30.1840.10">
    <property type="entry name" value="Polyphosphate kinase middle domain"/>
    <property type="match status" value="1"/>
</dbReference>
<evidence type="ECO:0000256" key="1">
    <source>
        <dbReference type="ARBA" id="ARBA00022553"/>
    </source>
</evidence>
<evidence type="ECO:0000256" key="9">
    <source>
        <dbReference type="RuleBase" id="RU003800"/>
    </source>
</evidence>
<evidence type="ECO:0000256" key="7">
    <source>
        <dbReference type="ARBA" id="ARBA00022842"/>
    </source>
</evidence>
<feature type="domain" description="Polyphosphate kinase C-terminal" evidence="13">
    <location>
        <begin position="374"/>
        <end position="539"/>
    </location>
</feature>
<dbReference type="Proteomes" id="UP000216057">
    <property type="component" value="Unassembled WGS sequence"/>
</dbReference>
<dbReference type="GO" id="GO:0005524">
    <property type="term" value="F:ATP binding"/>
    <property type="evidence" value="ECO:0007669"/>
    <property type="project" value="UniProtKB-KW"/>
</dbReference>
<dbReference type="PANTHER" id="PTHR30218:SF0">
    <property type="entry name" value="POLYPHOSPHATE KINASE"/>
    <property type="match status" value="1"/>
</dbReference>
<proteinExistence type="inferred from homology"/>
<keyword evidence="3 8" id="KW-0479">Metal-binding</keyword>
<dbReference type="InterPro" id="IPR025200">
    <property type="entry name" value="PPK_C_dom2"/>
</dbReference>
<evidence type="ECO:0000256" key="6">
    <source>
        <dbReference type="ARBA" id="ARBA00022840"/>
    </source>
</evidence>
<accession>A0A261GDS3</accession>
<dbReference type="InterPro" id="IPR025198">
    <property type="entry name" value="PPK_N_dom"/>
</dbReference>
<evidence type="ECO:0000259" key="13">
    <source>
        <dbReference type="Pfam" id="PF17941"/>
    </source>
</evidence>
<dbReference type="NCBIfam" id="NF003922">
    <property type="entry name" value="PRK05443.2-3"/>
    <property type="match status" value="1"/>
</dbReference>
<dbReference type="Pfam" id="PF13090">
    <property type="entry name" value="PP_kinase_C"/>
    <property type="match status" value="1"/>
</dbReference>
<evidence type="ECO:0000256" key="2">
    <source>
        <dbReference type="ARBA" id="ARBA00022679"/>
    </source>
</evidence>
<dbReference type="FunFam" id="3.30.870.10:FF:000001">
    <property type="entry name" value="Polyphosphate kinase"/>
    <property type="match status" value="1"/>
</dbReference>
<keyword evidence="17" id="KW-1185">Reference proteome</keyword>
<evidence type="ECO:0000256" key="5">
    <source>
        <dbReference type="ARBA" id="ARBA00022777"/>
    </source>
</evidence>
<evidence type="ECO:0000256" key="3">
    <source>
        <dbReference type="ARBA" id="ARBA00022723"/>
    </source>
</evidence>
<dbReference type="GO" id="GO:0006799">
    <property type="term" value="P:polyphosphate biosynthetic process"/>
    <property type="evidence" value="ECO:0007669"/>
    <property type="project" value="UniProtKB-UniRule"/>
</dbReference>
<dbReference type="NCBIfam" id="NF003921">
    <property type="entry name" value="PRK05443.2-2"/>
    <property type="match status" value="1"/>
</dbReference>
<dbReference type="InterPro" id="IPR036830">
    <property type="entry name" value="PP_kinase_middle_dom_sf"/>
</dbReference>
<dbReference type="NCBIfam" id="NF003917">
    <property type="entry name" value="PRK05443.1-1"/>
    <property type="match status" value="1"/>
</dbReference>
<dbReference type="SUPFAM" id="SSF140356">
    <property type="entry name" value="PPK N-terminal domain-like"/>
    <property type="match status" value="1"/>
</dbReference>
<comment type="similarity">
    <text evidence="8 9">Belongs to the polyphosphate kinase 1 (PPK1) family.</text>
</comment>
<feature type="binding site" evidence="8">
    <location>
        <position position="608"/>
    </location>
    <ligand>
        <name>ATP</name>
        <dbReference type="ChEBI" id="CHEBI:30616"/>
    </ligand>
</feature>
<sequence length="745" mass="83838">MAQIFDAPSKAILRSQIAEHIAETDKNDRRVEREGEAPLPADRFFDRELSWLKFNKRVLELAQDEDLPLLERASFAAIFANNLDEFFMVRVAGLKRRIDSGIAVPSSAGLSPRQQLRSISEQAHHLQDEHAHYVIDTILPALANERIVLLGWDKLTTAEQERLSRYYRQQVFPVLTPLAVDPAHPFPYISGGSINLAVIVENPTSGKSHFARVKIPGNLNRLVPVDDMTDEESTDERYGFITMENLIIAHLESLFPGMIIKEARSFRVTRNEDIDVEEDDAENLLNAMEKELLRRRFGPPIRLEISDETSPFLSQLLADQLGVSADEVYRLPAPLDATVLFELGGIDRPDLKYRPFIPTTNRQIAEVESSRAQDIFAAIREHDILLHHPYDSFSTSVQAFLAQAAADPKVLAIKQTLYRTSSNSPIIDALVDAAHAGKQVLALVEIKARFDEDANIAWARKLERAGVHVVYGIVGLKTHCKLIEVIRQEADGLKRYCHVGTGNYNPKTARVYTDLGLLTCDPVVGQDMTRLFNQLSGYAPKSSFHRLLVAPRTVRTGLIQRIRREEDAARAGKEAWIKIKANSIVDEKTIDALYRASQAGVKIDIVERGICSLKPGVPGLSENIRVRSILGRLLEHSRIYAFCNADGPQIGEGPVSGPEVWIGSADLMHRNLDRRVEALVRVTDAEQIDELIRYIDLQMADSTVSWHMQPDGTYVRHAKDDEGRPLVDSQEYLIKRHQRRPRTNN</sequence>
<dbReference type="PIRSF" id="PIRSF015589">
    <property type="entry name" value="PP_kinase"/>
    <property type="match status" value="1"/>
</dbReference>
<dbReference type="AlphaFoldDB" id="A0A261GDS3"/>
<dbReference type="GO" id="GO:0009358">
    <property type="term" value="C:polyphosphate kinase complex"/>
    <property type="evidence" value="ECO:0007669"/>
    <property type="project" value="InterPro"/>
</dbReference>
<feature type="binding site" evidence="8">
    <location>
        <position position="82"/>
    </location>
    <ligand>
        <name>ATP</name>
        <dbReference type="ChEBI" id="CHEBI:30616"/>
    </ligand>
</feature>
<gene>
    <name evidence="8" type="primary">ppk</name>
    <name evidence="15" type="ORF">BE0216_06255</name>
    <name evidence="14" type="ORF">BEUL_0156</name>
</gene>